<dbReference type="PROSITE" id="PS50878">
    <property type="entry name" value="RT_POL"/>
    <property type="match status" value="1"/>
</dbReference>
<dbReference type="AlphaFoldDB" id="A0A9W6TPU7"/>
<comment type="caution">
    <text evidence="3">The sequence shown here is derived from an EMBL/GenBank/DDBJ whole genome shotgun (WGS) entry which is preliminary data.</text>
</comment>
<evidence type="ECO:0000313" key="3">
    <source>
        <dbReference type="EMBL" id="GMF17593.1"/>
    </source>
</evidence>
<organism evidence="3 4">
    <name type="scientific">Phytophthora lilii</name>
    <dbReference type="NCBI Taxonomy" id="2077276"/>
    <lineage>
        <taxon>Eukaryota</taxon>
        <taxon>Sar</taxon>
        <taxon>Stramenopiles</taxon>
        <taxon>Oomycota</taxon>
        <taxon>Peronosporomycetes</taxon>
        <taxon>Peronosporales</taxon>
        <taxon>Peronosporaceae</taxon>
        <taxon>Phytophthora</taxon>
    </lineage>
</organism>
<protein>
    <submittedName>
        <fullName evidence="3">Unnamed protein product</fullName>
    </submittedName>
</protein>
<dbReference type="OrthoDB" id="121889at2759"/>
<reference evidence="3" key="1">
    <citation type="submission" date="2023-04" db="EMBL/GenBank/DDBJ databases">
        <title>Phytophthora lilii NBRC 32176.</title>
        <authorList>
            <person name="Ichikawa N."/>
            <person name="Sato H."/>
            <person name="Tonouchi N."/>
        </authorList>
    </citation>
    <scope>NUCLEOTIDE SEQUENCE</scope>
    <source>
        <strain evidence="3">NBRC 32176</strain>
    </source>
</reference>
<evidence type="ECO:0000313" key="4">
    <source>
        <dbReference type="Proteomes" id="UP001165083"/>
    </source>
</evidence>
<evidence type="ECO:0000256" key="1">
    <source>
        <dbReference type="SAM" id="Coils"/>
    </source>
</evidence>
<keyword evidence="4" id="KW-1185">Reference proteome</keyword>
<dbReference type="Proteomes" id="UP001165083">
    <property type="component" value="Unassembled WGS sequence"/>
</dbReference>
<dbReference type="EMBL" id="BSXW01000288">
    <property type="protein sequence ID" value="GMF17593.1"/>
    <property type="molecule type" value="Genomic_DNA"/>
</dbReference>
<evidence type="ECO:0000259" key="2">
    <source>
        <dbReference type="PROSITE" id="PS50878"/>
    </source>
</evidence>
<feature type="coiled-coil region" evidence="1">
    <location>
        <begin position="153"/>
        <end position="183"/>
    </location>
</feature>
<dbReference type="InterPro" id="IPR000477">
    <property type="entry name" value="RT_dom"/>
</dbReference>
<proteinExistence type="predicted"/>
<sequence length="508" mass="57692">MDNFLDQTSPSLPQPALLVSIESISFLTVDLLQNHLAKVNHVKDRNWHKEDHVPVEFKLQAKFLPKMKRAPWRCPTWVLRDGDVKKTLVKSAMRLANSIRIFPGSNLGCLLDEHKRSDCVYLRRRWLELKGADARVMAAKIEAVNDAFNLFKLIRTEENKEQLNQAKADLRAHRANIKERNEANKFAADLRQSERVTKHFLRAPQHDSLRSPITELRRADGSITEDPAEIATGHREFWGKLFQSTSPDLKHHRTATYRPIELAKSLKIRLSTLRFSRGAFLFLLNNSPGEPFVLGAGVRQGDPLSLGLFVVFIEPMLNYLRKHFAPKGLLVRPSQTPHLLMAFADDCTGLLRDIADAKNFIRLVQDFSDAAGMRLNMKKTCVMPFTHHVSRAKLAMLRTKSALHVLGITDTTKLLGILQGASITPRERIAAVIRKLRNRCAIWKYRARTLKGKVVLLQTIILPLLWYTASVICVPPDVLRTVDIIIRNFVHSQDTDLDDAAPGKFDSN</sequence>
<name>A0A9W6TPU7_9STRA</name>
<gene>
    <name evidence="3" type="ORF">Plil01_000645800</name>
</gene>
<keyword evidence="1" id="KW-0175">Coiled coil</keyword>
<accession>A0A9W6TPU7</accession>
<feature type="domain" description="Reverse transcriptase" evidence="2">
    <location>
        <begin position="158"/>
        <end position="410"/>
    </location>
</feature>
<dbReference type="Pfam" id="PF00078">
    <property type="entry name" value="RVT_1"/>
    <property type="match status" value="1"/>
</dbReference>
<dbReference type="PANTHER" id="PTHR19446">
    <property type="entry name" value="REVERSE TRANSCRIPTASES"/>
    <property type="match status" value="1"/>
</dbReference>